<feature type="domain" description="Acyl-CoA dehydrogenase/oxidase N-terminal" evidence="7">
    <location>
        <begin position="8"/>
        <end position="82"/>
    </location>
</feature>
<dbReference type="PANTHER" id="PTHR43884:SF20">
    <property type="entry name" value="ACYL-COA DEHYDROGENASE FADE28"/>
    <property type="match status" value="1"/>
</dbReference>
<accession>A0ABW9FF05</accession>
<evidence type="ECO:0000259" key="6">
    <source>
        <dbReference type="Pfam" id="PF00441"/>
    </source>
</evidence>
<keyword evidence="4" id="KW-0274">FAD</keyword>
<dbReference type="InterPro" id="IPR009075">
    <property type="entry name" value="AcylCo_DH/oxidase_C"/>
</dbReference>
<dbReference type="Gene3D" id="1.10.540.10">
    <property type="entry name" value="Acyl-CoA dehydrogenase/oxidase, N-terminal domain"/>
    <property type="match status" value="1"/>
</dbReference>
<evidence type="ECO:0000313" key="8">
    <source>
        <dbReference type="EMBL" id="MFM1724104.1"/>
    </source>
</evidence>
<keyword evidence="9" id="KW-1185">Reference proteome</keyword>
<feature type="domain" description="Acyl-CoA dehydrogenase/oxidase C-terminal" evidence="6">
    <location>
        <begin position="175"/>
        <end position="289"/>
    </location>
</feature>
<proteinExistence type="inferred from homology"/>
<evidence type="ECO:0000313" key="9">
    <source>
        <dbReference type="Proteomes" id="UP001629745"/>
    </source>
</evidence>
<organism evidence="8 9">
    <name type="scientific">Rhodococcus parequi</name>
    <dbReference type="NCBI Taxonomy" id="3137122"/>
    <lineage>
        <taxon>Bacteria</taxon>
        <taxon>Bacillati</taxon>
        <taxon>Actinomycetota</taxon>
        <taxon>Actinomycetes</taxon>
        <taxon>Mycobacteriales</taxon>
        <taxon>Nocardiaceae</taxon>
        <taxon>Rhodococcus</taxon>
    </lineage>
</organism>
<dbReference type="Proteomes" id="UP001629745">
    <property type="component" value="Unassembled WGS sequence"/>
</dbReference>
<dbReference type="Pfam" id="PF02771">
    <property type="entry name" value="Acyl-CoA_dh_N"/>
    <property type="match status" value="1"/>
</dbReference>
<sequence>MKRPAAFTSEQEALAEAVRGYCRARCTDAVRRAPADSFPADFWTGLADVGVFALAAPDEEGGGGEIVAASTELGRAAVPGPVAATCFAAHVLAAGQARSLVDGTALVSVGVPSLMPWAPIADVFIEWTGDEAWLLRRVGDVEPVETLGGEPWGRVRTERVGALDRVAAAGDLFHLAVAGYGIGAGRRVLDTAIEHARTREQFGRRIGSFQAVAHPLVNASLELEAAEKLSIVAGHAVDTKHEDARSVVAAARLSASRAAMNAAFAAHQTLGAVGYSVEGPIGLVTQRIRQSTLVTDAESELAQRVLSTFSAER</sequence>
<name>A0ABW9FF05_9NOCA</name>
<dbReference type="EMBL" id="JBDLNV010000004">
    <property type="protein sequence ID" value="MFM1724104.1"/>
    <property type="molecule type" value="Genomic_DNA"/>
</dbReference>
<comment type="similarity">
    <text evidence="2">Belongs to the acyl-CoA dehydrogenase family.</text>
</comment>
<dbReference type="InterPro" id="IPR013786">
    <property type="entry name" value="AcylCoA_DH/ox_N"/>
</dbReference>
<dbReference type="SUPFAM" id="SSF56645">
    <property type="entry name" value="Acyl-CoA dehydrogenase NM domain-like"/>
    <property type="match status" value="1"/>
</dbReference>
<dbReference type="InterPro" id="IPR036250">
    <property type="entry name" value="AcylCo_DH-like_C"/>
</dbReference>
<reference evidence="8 9" key="1">
    <citation type="submission" date="2023-11" db="EMBL/GenBank/DDBJ databases">
        <authorList>
            <person name="Val-Calvo J."/>
            <person name="Scortti M."/>
            <person name="Vazquez-Boland J."/>
        </authorList>
    </citation>
    <scope>NUCLEOTIDE SEQUENCE [LARGE SCALE GENOMIC DNA]</scope>
    <source>
        <strain evidence="8 9">PAM 2766</strain>
    </source>
</reference>
<dbReference type="PANTHER" id="PTHR43884">
    <property type="entry name" value="ACYL-COA DEHYDROGENASE"/>
    <property type="match status" value="1"/>
</dbReference>
<dbReference type="SUPFAM" id="SSF47203">
    <property type="entry name" value="Acyl-CoA dehydrogenase C-terminal domain-like"/>
    <property type="match status" value="1"/>
</dbReference>
<protein>
    <submittedName>
        <fullName evidence="8">Acyl-CoA dehydrogenase family protein</fullName>
    </submittedName>
</protein>
<dbReference type="InterPro" id="IPR037069">
    <property type="entry name" value="AcylCoA_DH/ox_N_sf"/>
</dbReference>
<comment type="caution">
    <text evidence="8">The sequence shown here is derived from an EMBL/GenBank/DDBJ whole genome shotgun (WGS) entry which is preliminary data.</text>
</comment>
<dbReference type="RefSeq" id="WP_420164661.1">
    <property type="nucleotide sequence ID" value="NZ_JBDLNV010000004.1"/>
</dbReference>
<evidence type="ECO:0000259" key="7">
    <source>
        <dbReference type="Pfam" id="PF02771"/>
    </source>
</evidence>
<evidence type="ECO:0000256" key="4">
    <source>
        <dbReference type="ARBA" id="ARBA00022827"/>
    </source>
</evidence>
<evidence type="ECO:0000256" key="2">
    <source>
        <dbReference type="ARBA" id="ARBA00009347"/>
    </source>
</evidence>
<dbReference type="Gene3D" id="1.20.140.10">
    <property type="entry name" value="Butyryl-CoA Dehydrogenase, subunit A, domain 3"/>
    <property type="match status" value="1"/>
</dbReference>
<evidence type="ECO:0000256" key="5">
    <source>
        <dbReference type="ARBA" id="ARBA00023002"/>
    </source>
</evidence>
<comment type="cofactor">
    <cofactor evidence="1">
        <name>FAD</name>
        <dbReference type="ChEBI" id="CHEBI:57692"/>
    </cofactor>
</comment>
<evidence type="ECO:0000256" key="3">
    <source>
        <dbReference type="ARBA" id="ARBA00022630"/>
    </source>
</evidence>
<dbReference type="InterPro" id="IPR009100">
    <property type="entry name" value="AcylCoA_DH/oxidase_NM_dom_sf"/>
</dbReference>
<keyword evidence="5" id="KW-0560">Oxidoreductase</keyword>
<dbReference type="Pfam" id="PF00441">
    <property type="entry name" value="Acyl-CoA_dh_1"/>
    <property type="match status" value="1"/>
</dbReference>
<evidence type="ECO:0000256" key="1">
    <source>
        <dbReference type="ARBA" id="ARBA00001974"/>
    </source>
</evidence>
<gene>
    <name evidence="8" type="ORF">ABEU20_002680</name>
</gene>
<keyword evidence="3" id="KW-0285">Flavoprotein</keyword>